<dbReference type="UniPathway" id="UPA00079"/>
<dbReference type="GO" id="GO:0102573">
    <property type="term" value="F:aminodeoxyfutalosine synthase activity"/>
    <property type="evidence" value="ECO:0007669"/>
    <property type="project" value="UniProtKB-EC"/>
</dbReference>
<evidence type="ECO:0000313" key="11">
    <source>
        <dbReference type="Proteomes" id="UP000280881"/>
    </source>
</evidence>
<organism evidence="10 11">
    <name type="scientific">Thermovibrio guaymasensis</name>
    <dbReference type="NCBI Taxonomy" id="240167"/>
    <lineage>
        <taxon>Bacteria</taxon>
        <taxon>Pseudomonadati</taxon>
        <taxon>Aquificota</taxon>
        <taxon>Aquificia</taxon>
        <taxon>Desulfurobacteriales</taxon>
        <taxon>Desulfurobacteriaceae</taxon>
        <taxon>Thermovibrio</taxon>
    </lineage>
</organism>
<keyword evidence="2 6" id="KW-0949">S-adenosyl-L-methionine</keyword>
<dbReference type="InterPro" id="IPR020050">
    <property type="entry name" value="FO_synthase_su2"/>
</dbReference>
<reference evidence="10 11" key="1">
    <citation type="submission" date="2018-10" db="EMBL/GenBank/DDBJ databases">
        <title>Genomic Encyclopedia of Type Strains, Phase IV (KMG-IV): sequencing the most valuable type-strain genomes for metagenomic binning, comparative biology and taxonomic classification.</title>
        <authorList>
            <person name="Goeker M."/>
        </authorList>
    </citation>
    <scope>NUCLEOTIDE SEQUENCE [LARGE SCALE GENOMIC DNA]</scope>
    <source>
        <strain evidence="10 11">DSM 15521</strain>
    </source>
</reference>
<dbReference type="SFLD" id="SFLDF00343">
    <property type="entry name" value="aminofutalosine_synthase_(mqnE"/>
    <property type="match status" value="1"/>
</dbReference>
<dbReference type="SMART" id="SM00729">
    <property type="entry name" value="Elp3"/>
    <property type="match status" value="1"/>
</dbReference>
<keyword evidence="5 6" id="KW-0411">Iron-sulfur</keyword>
<evidence type="ECO:0000256" key="4">
    <source>
        <dbReference type="ARBA" id="ARBA00023004"/>
    </source>
</evidence>
<dbReference type="GO" id="GO:0009234">
    <property type="term" value="P:menaquinone biosynthetic process"/>
    <property type="evidence" value="ECO:0007669"/>
    <property type="project" value="UniProtKB-UniRule"/>
</dbReference>
<dbReference type="GO" id="GO:0044689">
    <property type="term" value="F:7,8-didemethyl-8-hydroxy-5-deazariboflavin synthase activity"/>
    <property type="evidence" value="ECO:0007669"/>
    <property type="project" value="TreeGrafter"/>
</dbReference>
<dbReference type="PANTHER" id="PTHR43076">
    <property type="entry name" value="FO SYNTHASE (COFH)"/>
    <property type="match status" value="1"/>
</dbReference>
<name>A0A420W995_9BACT</name>
<evidence type="ECO:0000313" key="10">
    <source>
        <dbReference type="EMBL" id="RKQ63890.1"/>
    </source>
</evidence>
<accession>A0A420W995</accession>
<dbReference type="SFLD" id="SFLDG01389">
    <property type="entry name" value="menaquinone_synthsis_involved"/>
    <property type="match status" value="1"/>
</dbReference>
<dbReference type="SFLD" id="SFLDG01064">
    <property type="entry name" value="F420__menaquinone_cofactor_bio"/>
    <property type="match status" value="1"/>
</dbReference>
<dbReference type="HAMAP" id="MF_00993">
    <property type="entry name" value="MqnE"/>
    <property type="match status" value="1"/>
</dbReference>
<feature type="binding site" evidence="8">
    <location>
        <position position="79"/>
    </location>
    <ligand>
        <name>S-adenosyl-L-methionine</name>
        <dbReference type="ChEBI" id="CHEBI:59789"/>
    </ligand>
</feature>
<evidence type="ECO:0000256" key="1">
    <source>
        <dbReference type="ARBA" id="ARBA00022485"/>
    </source>
</evidence>
<feature type="binding site" evidence="6 7">
    <location>
        <position position="80"/>
    </location>
    <ligand>
        <name>[4Fe-4S] cluster</name>
        <dbReference type="ChEBI" id="CHEBI:49883"/>
        <note>4Fe-4S-S-AdoMet</note>
    </ligand>
</feature>
<dbReference type="Pfam" id="PF19288">
    <property type="entry name" value="CofH_C"/>
    <property type="match status" value="1"/>
</dbReference>
<dbReference type="AlphaFoldDB" id="A0A420W995"/>
<dbReference type="SFLD" id="SFLDF00342">
    <property type="entry name" value="cyclic_dehypoxanthine_futalosi"/>
    <property type="match status" value="1"/>
</dbReference>
<dbReference type="PROSITE" id="PS51918">
    <property type="entry name" value="RADICAL_SAM"/>
    <property type="match status" value="1"/>
</dbReference>
<keyword evidence="11" id="KW-1185">Reference proteome</keyword>
<feature type="binding site" evidence="8">
    <location>
        <position position="187"/>
    </location>
    <ligand>
        <name>S-adenosyl-L-methionine</name>
        <dbReference type="ChEBI" id="CHEBI:59789"/>
    </ligand>
</feature>
<dbReference type="Gene3D" id="3.20.20.70">
    <property type="entry name" value="Aldolase class I"/>
    <property type="match status" value="1"/>
</dbReference>
<evidence type="ECO:0000256" key="7">
    <source>
        <dbReference type="PIRSR" id="PIRSR004762-1"/>
    </source>
</evidence>
<dbReference type="InterPro" id="IPR058240">
    <property type="entry name" value="rSAM_sf"/>
</dbReference>
<dbReference type="NCBIfam" id="TIGR00423">
    <property type="entry name" value="CofH family radical SAM protein"/>
    <property type="match status" value="1"/>
</dbReference>
<feature type="binding site" evidence="6 7">
    <location>
        <position position="77"/>
    </location>
    <ligand>
        <name>[4Fe-4S] cluster</name>
        <dbReference type="ChEBI" id="CHEBI:49883"/>
        <note>4Fe-4S-S-AdoMet</note>
    </ligand>
</feature>
<dbReference type="EMBL" id="RBIE01000001">
    <property type="protein sequence ID" value="RKQ63890.1"/>
    <property type="molecule type" value="Genomic_DNA"/>
</dbReference>
<sequence>MGKVLDFVRDKELLPIAEKVFEGERLSFEDGVKLFRSSDIHTIGFLANLVCERRSGKFVYFNVNLHVTPTNICVGTCKFCAFRKKKGEEGAYQLTVEEILEKVSSHKEKNPGITEVHIVGGLHPDWGLGEYLSIVKAVREAFPDVYIKAYTAEEIKYIADKSGLSVEEVLKKLIDAGLGSLPGGGGEIFAEGIRERLCPDKITGDEYLEVHKTAHRLGLKSNATMLFGHIESYEDRVDHLLRLREAQDETGGFQTFIPLAFHPLNTQVENASYTTGFDEIKTVAVSRLMLDNFPHVKAYWIMLGEKIAQLALQFGADDIDGTVVEEDITQAAGGRAGQYISKNRLIRLIKEAGKVPVERDTLYNVIKVYWEEE</sequence>
<dbReference type="Pfam" id="PF04055">
    <property type="entry name" value="Radical_SAM"/>
    <property type="match status" value="1"/>
</dbReference>
<dbReference type="InterPro" id="IPR006638">
    <property type="entry name" value="Elp3/MiaA/NifB-like_rSAM"/>
</dbReference>
<dbReference type="PANTHER" id="PTHR43076:SF7">
    <property type="entry name" value="AMINODEOXYFUTALOSINE SYNTHASE"/>
    <property type="match status" value="1"/>
</dbReference>
<dbReference type="InterPro" id="IPR022432">
    <property type="entry name" value="MqnE"/>
</dbReference>
<evidence type="ECO:0000259" key="9">
    <source>
        <dbReference type="PROSITE" id="PS51918"/>
    </source>
</evidence>
<keyword evidence="6" id="KW-0808">Transferase</keyword>
<dbReference type="GO" id="GO:0005506">
    <property type="term" value="F:iron ion binding"/>
    <property type="evidence" value="ECO:0007669"/>
    <property type="project" value="UniProtKB-UniRule"/>
</dbReference>
<protein>
    <recommendedName>
        <fullName evidence="6">Aminodeoxyfutalosine synthase</fullName>
        <shortName evidence="6">AFL synthase</shortName>
        <shortName evidence="6">Aminofutalosine synthase</shortName>
        <ecNumber evidence="6">2.5.1.120</ecNumber>
    </recommendedName>
    <alternativeName>
        <fullName evidence="6">Menaquinone biosynthetic enzyme MqnE</fullName>
    </alternativeName>
</protein>
<dbReference type="SFLD" id="SFLDS00029">
    <property type="entry name" value="Radical_SAM"/>
    <property type="match status" value="1"/>
</dbReference>
<comment type="catalytic activity">
    <reaction evidence="6">
        <text>3-[(1-carboxyvinyl)-oxy]benzoate + S-adenosyl-L-methionine + H2O = 6-amino-6-deoxyfutalosine + hydrogencarbonate + L-methionine + H(+)</text>
        <dbReference type="Rhea" id="RHEA:33075"/>
        <dbReference type="ChEBI" id="CHEBI:15377"/>
        <dbReference type="ChEBI" id="CHEBI:15378"/>
        <dbReference type="ChEBI" id="CHEBI:17544"/>
        <dbReference type="ChEBI" id="CHEBI:57844"/>
        <dbReference type="ChEBI" id="CHEBI:59789"/>
        <dbReference type="ChEBI" id="CHEBI:64286"/>
        <dbReference type="ChEBI" id="CHEBI:76981"/>
        <dbReference type="EC" id="2.5.1.120"/>
    </reaction>
</comment>
<dbReference type="PIRSF" id="PIRSF004762">
    <property type="entry name" value="CHP00423"/>
    <property type="match status" value="1"/>
</dbReference>
<dbReference type="OrthoDB" id="9802027at2"/>
<dbReference type="RefSeq" id="WP_121170173.1">
    <property type="nucleotide sequence ID" value="NZ_RBIE01000001.1"/>
</dbReference>
<keyword evidence="6" id="KW-0474">Menaquinone biosynthesis</keyword>
<dbReference type="NCBIfam" id="TIGR03700">
    <property type="entry name" value="mena_SCO4494"/>
    <property type="match status" value="1"/>
</dbReference>
<dbReference type="InterPro" id="IPR007197">
    <property type="entry name" value="rSAM"/>
</dbReference>
<comment type="caution">
    <text evidence="10">The sequence shown here is derived from an EMBL/GenBank/DDBJ whole genome shotgun (WGS) entry which is preliminary data.</text>
</comment>
<dbReference type="GO" id="GO:0051539">
    <property type="term" value="F:4 iron, 4 sulfur cluster binding"/>
    <property type="evidence" value="ECO:0007669"/>
    <property type="project" value="UniProtKB-KW"/>
</dbReference>
<keyword evidence="4 6" id="KW-0408">Iron</keyword>
<evidence type="ECO:0000256" key="2">
    <source>
        <dbReference type="ARBA" id="ARBA00022691"/>
    </source>
</evidence>
<evidence type="ECO:0000256" key="8">
    <source>
        <dbReference type="PIRSR" id="PIRSR004762-2"/>
    </source>
</evidence>
<feature type="domain" description="Radical SAM core" evidence="9">
    <location>
        <begin position="59"/>
        <end position="291"/>
    </location>
</feature>
<dbReference type="Proteomes" id="UP000280881">
    <property type="component" value="Unassembled WGS sequence"/>
</dbReference>
<proteinExistence type="inferred from homology"/>
<comment type="function">
    <text evidence="6">Radical SAM enzyme that catalyzes the addition of the adenosyl radical to the double bond of 3-[(1-carboxyvinyl)oxy]benzoate, leading to aminodeoxyfutalosine (AFL), a key intermediate in the formation of menaquinone (MK, vitamin K2) from chorismate.</text>
</comment>
<dbReference type="InterPro" id="IPR013785">
    <property type="entry name" value="Aldolase_TIM"/>
</dbReference>
<evidence type="ECO:0000256" key="6">
    <source>
        <dbReference type="HAMAP-Rule" id="MF_00993"/>
    </source>
</evidence>
<comment type="pathway">
    <text evidence="6">Quinol/quinone metabolism; menaquinone biosynthesis.</text>
</comment>
<dbReference type="SUPFAM" id="SSF102114">
    <property type="entry name" value="Radical SAM enzymes"/>
    <property type="match status" value="1"/>
</dbReference>
<evidence type="ECO:0000256" key="5">
    <source>
        <dbReference type="ARBA" id="ARBA00023014"/>
    </source>
</evidence>
<keyword evidence="1 6" id="KW-0004">4Fe-4S</keyword>
<comment type="similarity">
    <text evidence="6">Belongs to the radical SAM superfamily. MqnE family.</text>
</comment>
<keyword evidence="3 6" id="KW-0479">Metal-binding</keyword>
<dbReference type="InterPro" id="IPR045567">
    <property type="entry name" value="CofH/MnqC-like_C"/>
</dbReference>
<comment type="cofactor">
    <cofactor evidence="6 7">
        <name>[4Fe-4S] cluster</name>
        <dbReference type="ChEBI" id="CHEBI:49883"/>
    </cofactor>
    <text evidence="6 7">Binds 1 [4Fe-4S] cluster. The cluster is coordinated with 3 cysteines and an exchangeable S-adenosyl-L-methionine.</text>
</comment>
<gene>
    <name evidence="6" type="primary">mqnE</name>
    <name evidence="10" type="ORF">C7457_0774</name>
</gene>
<evidence type="ECO:0000256" key="3">
    <source>
        <dbReference type="ARBA" id="ARBA00022723"/>
    </source>
</evidence>
<dbReference type="EC" id="2.5.1.120" evidence="6"/>
<dbReference type="InterPro" id="IPR034405">
    <property type="entry name" value="F420"/>
</dbReference>
<feature type="binding site" evidence="6 7">
    <location>
        <position position="73"/>
    </location>
    <ligand>
        <name>[4Fe-4S] cluster</name>
        <dbReference type="ChEBI" id="CHEBI:49883"/>
        <note>4Fe-4S-S-AdoMet</note>
    </ligand>
</feature>